<dbReference type="InterPro" id="IPR036291">
    <property type="entry name" value="NAD(P)-bd_dom_sf"/>
</dbReference>
<dbReference type="SMART" id="SM00829">
    <property type="entry name" value="PKS_ER"/>
    <property type="match status" value="1"/>
</dbReference>
<gene>
    <name evidence="2" type="ORF">Aco04nite_10780</name>
</gene>
<dbReference type="InterPro" id="IPR013154">
    <property type="entry name" value="ADH-like_N"/>
</dbReference>
<dbReference type="PANTHER" id="PTHR45033">
    <property type="match status" value="1"/>
</dbReference>
<accession>A0A919SAZ4</accession>
<protein>
    <submittedName>
        <fullName evidence="2">Zn-dependent oxidoreductase</fullName>
    </submittedName>
</protein>
<dbReference type="InterPro" id="IPR013149">
    <property type="entry name" value="ADH-like_C"/>
</dbReference>
<dbReference type="EMBL" id="BOQP01000005">
    <property type="protein sequence ID" value="GIM68455.1"/>
    <property type="molecule type" value="Genomic_DNA"/>
</dbReference>
<dbReference type="Pfam" id="PF00107">
    <property type="entry name" value="ADH_zinc_N"/>
    <property type="match status" value="1"/>
</dbReference>
<evidence type="ECO:0000313" key="2">
    <source>
        <dbReference type="EMBL" id="GIM68455.1"/>
    </source>
</evidence>
<sequence>MFAVYAAEPRPVDPLSALRLGDRPQAPAPPGWTAVTVRAATLNMHDISTLRGIGMRPEQYPMVLGCDGAGVLGDGTEVVVHGLVNEPGWVGPETLDPGRTVLSERYPGSFAEQVLVPARNVVTKPPSLTFAEAACLPTAWLTAYRALFVRAGLRPGQTVLVQGRERVGSIATAMMQLAAAAGARVWALAPQGQEDSVRRLGAHEVFTDDTALPREVDVVVDGGVDEASWSRSLTLLRPGGVVVCAGYRSGATDVRAVQHALHQLVFRELQLVGCAMGTTQDLGDLLAFLDRTGLRPLIDRELPLTRAPEGFAAMLGGEVTGKIVFTA</sequence>
<evidence type="ECO:0000259" key="1">
    <source>
        <dbReference type="SMART" id="SM00829"/>
    </source>
</evidence>
<dbReference type="Pfam" id="PF08240">
    <property type="entry name" value="ADH_N"/>
    <property type="match status" value="1"/>
</dbReference>
<dbReference type="PANTHER" id="PTHR45033:SF3">
    <property type="entry name" value="DEHYDROGENASE, PUTATIVE (AFU_ORTHOLOGUE AFUA_2G13270)-RELATED"/>
    <property type="match status" value="1"/>
</dbReference>
<comment type="caution">
    <text evidence="2">The sequence shown here is derived from an EMBL/GenBank/DDBJ whole genome shotgun (WGS) entry which is preliminary data.</text>
</comment>
<reference evidence="2" key="1">
    <citation type="submission" date="2021-03" db="EMBL/GenBank/DDBJ databases">
        <title>Whole genome shotgun sequence of Actinoplanes consettensis NBRC 14913.</title>
        <authorList>
            <person name="Komaki H."/>
            <person name="Tamura T."/>
        </authorList>
    </citation>
    <scope>NUCLEOTIDE SEQUENCE</scope>
    <source>
        <strain evidence="2">NBRC 14913</strain>
    </source>
</reference>
<dbReference type="AlphaFoldDB" id="A0A919SAZ4"/>
<evidence type="ECO:0000313" key="3">
    <source>
        <dbReference type="Proteomes" id="UP000680865"/>
    </source>
</evidence>
<dbReference type="SUPFAM" id="SSF51735">
    <property type="entry name" value="NAD(P)-binding Rossmann-fold domains"/>
    <property type="match status" value="1"/>
</dbReference>
<proteinExistence type="predicted"/>
<feature type="domain" description="Enoyl reductase (ER)" evidence="1">
    <location>
        <begin position="13"/>
        <end position="325"/>
    </location>
</feature>
<dbReference type="RefSeq" id="WP_212996075.1">
    <property type="nucleotide sequence ID" value="NZ_BAAATW010000004.1"/>
</dbReference>
<dbReference type="Gene3D" id="3.90.180.10">
    <property type="entry name" value="Medium-chain alcohol dehydrogenases, catalytic domain"/>
    <property type="match status" value="1"/>
</dbReference>
<keyword evidence="3" id="KW-1185">Reference proteome</keyword>
<dbReference type="SUPFAM" id="SSF50129">
    <property type="entry name" value="GroES-like"/>
    <property type="match status" value="1"/>
</dbReference>
<dbReference type="InterPro" id="IPR052711">
    <property type="entry name" value="Zinc_ADH-like"/>
</dbReference>
<dbReference type="InterPro" id="IPR011032">
    <property type="entry name" value="GroES-like_sf"/>
</dbReference>
<dbReference type="GO" id="GO:0016491">
    <property type="term" value="F:oxidoreductase activity"/>
    <property type="evidence" value="ECO:0007669"/>
    <property type="project" value="InterPro"/>
</dbReference>
<dbReference type="InterPro" id="IPR020843">
    <property type="entry name" value="ER"/>
</dbReference>
<dbReference type="Proteomes" id="UP000680865">
    <property type="component" value="Unassembled WGS sequence"/>
</dbReference>
<name>A0A919SAZ4_9ACTN</name>
<organism evidence="2 3">
    <name type="scientific">Winogradskya consettensis</name>
    <dbReference type="NCBI Taxonomy" id="113560"/>
    <lineage>
        <taxon>Bacteria</taxon>
        <taxon>Bacillati</taxon>
        <taxon>Actinomycetota</taxon>
        <taxon>Actinomycetes</taxon>
        <taxon>Micromonosporales</taxon>
        <taxon>Micromonosporaceae</taxon>
        <taxon>Winogradskya</taxon>
    </lineage>
</organism>